<evidence type="ECO:0000313" key="1">
    <source>
        <dbReference type="EMBL" id="VAX17886.1"/>
    </source>
</evidence>
<dbReference type="EMBL" id="UOGC01000062">
    <property type="protein sequence ID" value="VAX17886.1"/>
    <property type="molecule type" value="Genomic_DNA"/>
</dbReference>
<accession>A0A3B1BHS9</accession>
<dbReference type="AlphaFoldDB" id="A0A3B1BHS9"/>
<name>A0A3B1BHS9_9ZZZZ</name>
<evidence type="ECO:0008006" key="2">
    <source>
        <dbReference type="Google" id="ProtNLM"/>
    </source>
</evidence>
<sequence>MPIEQTKISFPLPVAGTDCHRMLIKIRPQEIAYIVTIFEAYDMFGIARTVDQTEGILEILVSPDFVEEAKELIYALQKETELTVIRI</sequence>
<proteinExistence type="predicted"/>
<dbReference type="Pfam" id="PF16256">
    <property type="entry name" value="DUF4911"/>
    <property type="match status" value="1"/>
</dbReference>
<reference evidence="1" key="1">
    <citation type="submission" date="2018-06" db="EMBL/GenBank/DDBJ databases">
        <authorList>
            <person name="Zhirakovskaya E."/>
        </authorList>
    </citation>
    <scope>NUCLEOTIDE SEQUENCE</scope>
</reference>
<dbReference type="InterPro" id="IPR032587">
    <property type="entry name" value="DUF4911"/>
</dbReference>
<organism evidence="1">
    <name type="scientific">hydrothermal vent metagenome</name>
    <dbReference type="NCBI Taxonomy" id="652676"/>
    <lineage>
        <taxon>unclassified sequences</taxon>
        <taxon>metagenomes</taxon>
        <taxon>ecological metagenomes</taxon>
    </lineage>
</organism>
<protein>
    <recommendedName>
        <fullName evidence="2">DUF4911 domain-containing protein</fullName>
    </recommendedName>
</protein>
<gene>
    <name evidence="1" type="ORF">MNBD_NITROSPINAE01-1071</name>
</gene>